<protein>
    <recommendedName>
        <fullName evidence="3">KTSC domain-containing protein</fullName>
    </recommendedName>
</protein>
<name>A0A158JJE5_9BURK</name>
<evidence type="ECO:0000313" key="2">
    <source>
        <dbReference type="Proteomes" id="UP000054683"/>
    </source>
</evidence>
<gene>
    <name evidence="1" type="ORF">AWB69_08048</name>
</gene>
<dbReference type="AlphaFoldDB" id="A0A158JJE5"/>
<sequence>MQRYDDPDENSTVIGYEIFQEAIRVYFRDGSAYLYNYFTPRPEKVERLKLLAVAGDGLHTYIAQAVRHRYAMKIR</sequence>
<accession>A0A158JJE5</accession>
<dbReference type="Proteomes" id="UP000054683">
    <property type="component" value="Unassembled WGS sequence"/>
</dbReference>
<organism evidence="1 2">
    <name type="scientific">Caballeronia udeis</name>
    <dbReference type="NCBI Taxonomy" id="1232866"/>
    <lineage>
        <taxon>Bacteria</taxon>
        <taxon>Pseudomonadati</taxon>
        <taxon>Pseudomonadota</taxon>
        <taxon>Betaproteobacteria</taxon>
        <taxon>Burkholderiales</taxon>
        <taxon>Burkholderiaceae</taxon>
        <taxon>Caballeronia</taxon>
    </lineage>
</organism>
<evidence type="ECO:0000313" key="1">
    <source>
        <dbReference type="EMBL" id="SAL68589.1"/>
    </source>
</evidence>
<proteinExistence type="predicted"/>
<reference evidence="1 2" key="1">
    <citation type="submission" date="2016-01" db="EMBL/GenBank/DDBJ databases">
        <authorList>
            <person name="Oliw E.H."/>
        </authorList>
    </citation>
    <scope>NUCLEOTIDE SEQUENCE [LARGE SCALE GENOMIC DNA]</scope>
    <source>
        <strain evidence="1">LMG 27134</strain>
    </source>
</reference>
<dbReference type="EMBL" id="FCOK02000093">
    <property type="protein sequence ID" value="SAL68589.1"/>
    <property type="molecule type" value="Genomic_DNA"/>
</dbReference>
<evidence type="ECO:0008006" key="3">
    <source>
        <dbReference type="Google" id="ProtNLM"/>
    </source>
</evidence>